<evidence type="ECO:0000256" key="10">
    <source>
        <dbReference type="SAM" id="MobiDB-lite"/>
    </source>
</evidence>
<sequence>MSILPMTTWGLDPLLHVPLQLMIFQVKALKPVPDYEGVYSHHTHPVSMVEIMGVIQSVNRAIKYLSYTVDDGTGAIQCVMWIPDNYLMVQDTDTIVGLRAFSLGDVVRVRGHVEVFRDVMQIDVPPGCIEVCEDPNAETLFRLRVLNQERDVYTKPLKLPNFILREVGIDIPLDEEEMAKEEVTKEVTNKEANKEEIAKEEVAKENVANEEDTKEEATKARVAKVDVPKEEVTQDEVTKMALLGRIRAWVLERKEFCILELLDDEVNKQMAEEVAKDEDDRPLMRCFQRLLTEGSIEYINEETMDFRAVDPLRKKTKEQGPSGGERIAMDGGEPIVIDDD</sequence>
<dbReference type="Proteomes" id="UP000748756">
    <property type="component" value="Unassembled WGS sequence"/>
</dbReference>
<dbReference type="GO" id="GO:0003677">
    <property type="term" value="F:DNA binding"/>
    <property type="evidence" value="ECO:0007669"/>
    <property type="project" value="UniProtKB-KW"/>
</dbReference>
<keyword evidence="7" id="KW-0539">Nucleus</keyword>
<evidence type="ECO:0000259" key="11">
    <source>
        <dbReference type="Pfam" id="PF01336"/>
    </source>
</evidence>
<dbReference type="InterPro" id="IPR040260">
    <property type="entry name" value="RFA2-like"/>
</dbReference>
<dbReference type="PANTHER" id="PTHR13989">
    <property type="entry name" value="REPLICATION PROTEIN A-RELATED"/>
    <property type="match status" value="1"/>
</dbReference>
<keyword evidence="6" id="KW-0238">DNA-binding</keyword>
<keyword evidence="5" id="KW-0779">Telomere</keyword>
<protein>
    <recommendedName>
        <fullName evidence="3">CST complex subunit STN1</fullName>
    </recommendedName>
    <alternativeName>
        <fullName evidence="8">Suppressor of cdc thirteen homolog</fullName>
    </alternativeName>
</protein>
<gene>
    <name evidence="12" type="primary">OBFC1</name>
    <name evidence="12" type="ORF">BG015_009544</name>
</gene>
<comment type="subcellular location">
    <subcellularLocation>
        <location evidence="2">Chromosome</location>
        <location evidence="2">Telomere</location>
    </subcellularLocation>
    <subcellularLocation>
        <location evidence="1">Nucleus</location>
    </subcellularLocation>
</comment>
<evidence type="ECO:0000256" key="3">
    <source>
        <dbReference type="ARBA" id="ARBA00017411"/>
    </source>
</evidence>
<dbReference type="GO" id="GO:0000781">
    <property type="term" value="C:chromosome, telomeric region"/>
    <property type="evidence" value="ECO:0007669"/>
    <property type="project" value="UniProtKB-SubCell"/>
</dbReference>
<evidence type="ECO:0000256" key="5">
    <source>
        <dbReference type="ARBA" id="ARBA00022895"/>
    </source>
</evidence>
<evidence type="ECO:0000256" key="9">
    <source>
        <dbReference type="SAM" id="Coils"/>
    </source>
</evidence>
<organism evidence="12 13">
    <name type="scientific">Linnemannia schmuckeri</name>
    <dbReference type="NCBI Taxonomy" id="64567"/>
    <lineage>
        <taxon>Eukaryota</taxon>
        <taxon>Fungi</taxon>
        <taxon>Fungi incertae sedis</taxon>
        <taxon>Mucoromycota</taxon>
        <taxon>Mortierellomycotina</taxon>
        <taxon>Mortierellomycetes</taxon>
        <taxon>Mortierellales</taxon>
        <taxon>Mortierellaceae</taxon>
        <taxon>Linnemannia</taxon>
    </lineage>
</organism>
<evidence type="ECO:0000256" key="4">
    <source>
        <dbReference type="ARBA" id="ARBA00022454"/>
    </source>
</evidence>
<evidence type="ECO:0000313" key="13">
    <source>
        <dbReference type="Proteomes" id="UP000748756"/>
    </source>
</evidence>
<feature type="domain" description="OB" evidence="11">
    <location>
        <begin position="49"/>
        <end position="124"/>
    </location>
</feature>
<feature type="region of interest" description="Disordered" evidence="10">
    <location>
        <begin position="310"/>
        <end position="340"/>
    </location>
</feature>
<comment type="caution">
    <text evidence="12">The sequence shown here is derived from an EMBL/GenBank/DDBJ whole genome shotgun (WGS) entry which is preliminary data.</text>
</comment>
<keyword evidence="9" id="KW-0175">Coiled coil</keyword>
<evidence type="ECO:0000256" key="2">
    <source>
        <dbReference type="ARBA" id="ARBA00004574"/>
    </source>
</evidence>
<evidence type="ECO:0000256" key="6">
    <source>
        <dbReference type="ARBA" id="ARBA00023125"/>
    </source>
</evidence>
<keyword evidence="4" id="KW-0158">Chromosome</keyword>
<reference evidence="12" key="1">
    <citation type="journal article" date="2020" name="Fungal Divers.">
        <title>Resolving the Mortierellaceae phylogeny through synthesis of multi-gene phylogenetics and phylogenomics.</title>
        <authorList>
            <person name="Vandepol N."/>
            <person name="Liber J."/>
            <person name="Desiro A."/>
            <person name="Na H."/>
            <person name="Kennedy M."/>
            <person name="Barry K."/>
            <person name="Grigoriev I.V."/>
            <person name="Miller A.N."/>
            <person name="O'Donnell K."/>
            <person name="Stajich J.E."/>
            <person name="Bonito G."/>
        </authorList>
    </citation>
    <scope>NUCLEOTIDE SEQUENCE</scope>
    <source>
        <strain evidence="12">NRRL 6426</strain>
    </source>
</reference>
<dbReference type="Gene3D" id="2.40.50.140">
    <property type="entry name" value="Nucleic acid-binding proteins"/>
    <property type="match status" value="1"/>
</dbReference>
<evidence type="ECO:0000256" key="1">
    <source>
        <dbReference type="ARBA" id="ARBA00004123"/>
    </source>
</evidence>
<dbReference type="EMBL" id="JAAAUQ010000623">
    <property type="protein sequence ID" value="KAF9148704.1"/>
    <property type="molecule type" value="Genomic_DNA"/>
</dbReference>
<accession>A0A9P5RY33</accession>
<evidence type="ECO:0000256" key="8">
    <source>
        <dbReference type="ARBA" id="ARBA00030039"/>
    </source>
</evidence>
<name>A0A9P5RY33_9FUNG</name>
<dbReference type="AlphaFoldDB" id="A0A9P5RY33"/>
<dbReference type="InterPro" id="IPR012340">
    <property type="entry name" value="NA-bd_OB-fold"/>
</dbReference>
<feature type="coiled-coil region" evidence="9">
    <location>
        <begin position="173"/>
        <end position="220"/>
    </location>
</feature>
<dbReference type="InterPro" id="IPR004365">
    <property type="entry name" value="NA-bd_OB_tRNA"/>
</dbReference>
<evidence type="ECO:0000256" key="7">
    <source>
        <dbReference type="ARBA" id="ARBA00023242"/>
    </source>
</evidence>
<dbReference type="PANTHER" id="PTHR13989:SF33">
    <property type="entry name" value="CST COMPLEX SUBUNIT STN1"/>
    <property type="match status" value="1"/>
</dbReference>
<keyword evidence="13" id="KW-1185">Reference proteome</keyword>
<evidence type="ECO:0000313" key="12">
    <source>
        <dbReference type="EMBL" id="KAF9148704.1"/>
    </source>
</evidence>
<dbReference type="SUPFAM" id="SSF50249">
    <property type="entry name" value="Nucleic acid-binding proteins"/>
    <property type="match status" value="1"/>
</dbReference>
<dbReference type="GO" id="GO:0005634">
    <property type="term" value="C:nucleus"/>
    <property type="evidence" value="ECO:0007669"/>
    <property type="project" value="UniProtKB-SubCell"/>
</dbReference>
<dbReference type="OrthoDB" id="77828at2759"/>
<dbReference type="Pfam" id="PF01336">
    <property type="entry name" value="tRNA_anti-codon"/>
    <property type="match status" value="1"/>
</dbReference>
<proteinExistence type="predicted"/>